<evidence type="ECO:0000313" key="2">
    <source>
        <dbReference type="EMBL" id="TVM17197.1"/>
    </source>
</evidence>
<accession>A0A7M3MF67</accession>
<dbReference type="PROSITE" id="PS51354">
    <property type="entry name" value="GLUTAREDOXIN_2"/>
    <property type="match status" value="1"/>
</dbReference>
<gene>
    <name evidence="2" type="ORF">DPQ33_09945</name>
</gene>
<dbReference type="InterPro" id="IPR036249">
    <property type="entry name" value="Thioredoxin-like_sf"/>
</dbReference>
<comment type="caution">
    <text evidence="2">The sequence shown here is derived from an EMBL/GenBank/DDBJ whole genome shotgun (WGS) entry which is preliminary data.</text>
</comment>
<dbReference type="GO" id="GO:0009055">
    <property type="term" value="F:electron transfer activity"/>
    <property type="evidence" value="ECO:0007669"/>
    <property type="project" value="TreeGrafter"/>
</dbReference>
<dbReference type="PANTHER" id="PTHR34386:SF1">
    <property type="entry name" value="GLUTAREDOXIN-LIKE PROTEIN NRDH"/>
    <property type="match status" value="1"/>
</dbReference>
<evidence type="ECO:0000313" key="3">
    <source>
        <dbReference type="Proteomes" id="UP000448292"/>
    </source>
</evidence>
<dbReference type="Proteomes" id="UP000448292">
    <property type="component" value="Unassembled WGS sequence"/>
</dbReference>
<dbReference type="Pfam" id="PF00462">
    <property type="entry name" value="Glutaredoxin"/>
    <property type="match status" value="1"/>
</dbReference>
<dbReference type="SUPFAM" id="SSF52833">
    <property type="entry name" value="Thioredoxin-like"/>
    <property type="match status" value="1"/>
</dbReference>
<evidence type="ECO:0000259" key="1">
    <source>
        <dbReference type="Pfam" id="PF00462"/>
    </source>
</evidence>
<dbReference type="CDD" id="cd02976">
    <property type="entry name" value="NrdH"/>
    <property type="match status" value="1"/>
</dbReference>
<dbReference type="InterPro" id="IPR002109">
    <property type="entry name" value="Glutaredoxin"/>
</dbReference>
<reference evidence="2 3" key="1">
    <citation type="submission" date="2018-06" db="EMBL/GenBank/DDBJ databases">
        <title>Complete genome of Desulfovibrio indonesiensis P37SLT.</title>
        <authorList>
            <person name="Crispim J.S."/>
            <person name="Vidigal P.M.P."/>
            <person name="Silva L.C.F."/>
            <person name="Laguardia C.N."/>
            <person name="Araujo L.C."/>
            <person name="Dias R.S."/>
            <person name="Sousa M.P."/>
            <person name="Paula S.O."/>
            <person name="Silva C."/>
        </authorList>
    </citation>
    <scope>NUCLEOTIDE SEQUENCE [LARGE SCALE GENOMIC DNA]</scope>
    <source>
        <strain evidence="2 3">P37SLT</strain>
    </source>
</reference>
<protein>
    <submittedName>
        <fullName evidence="2">Glutaredoxin family protein</fullName>
    </submittedName>
</protein>
<dbReference type="GO" id="GO:0045454">
    <property type="term" value="P:cell redox homeostasis"/>
    <property type="evidence" value="ECO:0007669"/>
    <property type="project" value="TreeGrafter"/>
</dbReference>
<dbReference type="InterPro" id="IPR051548">
    <property type="entry name" value="Grx-like_ET"/>
</dbReference>
<keyword evidence="3" id="KW-1185">Reference proteome</keyword>
<proteinExistence type="predicted"/>
<name>A0A7M3MF67_9BACT</name>
<feature type="domain" description="Glutaredoxin" evidence="1">
    <location>
        <begin position="5"/>
        <end position="66"/>
    </location>
</feature>
<sequence length="85" mass="9625">MLVNVTVYALSTCIHCKNAKQYLDERKVPYEAIHVDKTEGDERKKLVEEVKKYNPACSFPTIVVNGGDRVIVGFRKNELEEALGL</sequence>
<dbReference type="PANTHER" id="PTHR34386">
    <property type="entry name" value="GLUTAREDOXIN"/>
    <property type="match status" value="1"/>
</dbReference>
<dbReference type="AlphaFoldDB" id="A0A7M3MF67"/>
<dbReference type="EMBL" id="QMIE01000008">
    <property type="protein sequence ID" value="TVM17197.1"/>
    <property type="molecule type" value="Genomic_DNA"/>
</dbReference>
<dbReference type="Gene3D" id="3.40.30.10">
    <property type="entry name" value="Glutaredoxin"/>
    <property type="match status" value="1"/>
</dbReference>
<organism evidence="2 3">
    <name type="scientific">Oceanidesulfovibrio indonesiensis</name>
    <dbReference type="NCBI Taxonomy" id="54767"/>
    <lineage>
        <taxon>Bacteria</taxon>
        <taxon>Pseudomonadati</taxon>
        <taxon>Thermodesulfobacteriota</taxon>
        <taxon>Desulfovibrionia</taxon>
        <taxon>Desulfovibrionales</taxon>
        <taxon>Desulfovibrionaceae</taxon>
        <taxon>Oceanidesulfovibrio</taxon>
    </lineage>
</organism>
<dbReference type="OrthoDB" id="9795531at2"/>